<name>A0A0L9TE03_PHAAN</name>
<proteinExistence type="predicted"/>
<protein>
    <submittedName>
        <fullName evidence="2">Uncharacterized protein</fullName>
    </submittedName>
</protein>
<evidence type="ECO:0000313" key="2">
    <source>
        <dbReference type="EMBL" id="KOM28747.1"/>
    </source>
</evidence>
<reference evidence="3" key="1">
    <citation type="journal article" date="2015" name="Proc. Natl. Acad. Sci. U.S.A.">
        <title>Genome sequencing of adzuki bean (Vigna angularis) provides insight into high starch and low fat accumulation and domestication.</title>
        <authorList>
            <person name="Yang K."/>
            <person name="Tian Z."/>
            <person name="Chen C."/>
            <person name="Luo L."/>
            <person name="Zhao B."/>
            <person name="Wang Z."/>
            <person name="Yu L."/>
            <person name="Li Y."/>
            <person name="Sun Y."/>
            <person name="Li W."/>
            <person name="Chen Y."/>
            <person name="Li Y."/>
            <person name="Zhang Y."/>
            <person name="Ai D."/>
            <person name="Zhao J."/>
            <person name="Shang C."/>
            <person name="Ma Y."/>
            <person name="Wu B."/>
            <person name="Wang M."/>
            <person name="Gao L."/>
            <person name="Sun D."/>
            <person name="Zhang P."/>
            <person name="Guo F."/>
            <person name="Wang W."/>
            <person name="Li Y."/>
            <person name="Wang J."/>
            <person name="Varshney R.K."/>
            <person name="Wang J."/>
            <person name="Ling H.Q."/>
            <person name="Wan P."/>
        </authorList>
    </citation>
    <scope>NUCLEOTIDE SEQUENCE</scope>
    <source>
        <strain evidence="3">cv. Jingnong 6</strain>
    </source>
</reference>
<dbReference type="Proteomes" id="UP000053144">
    <property type="component" value="Unassembled WGS sequence"/>
</dbReference>
<dbReference type="EMBL" id="KQ258447">
    <property type="protein sequence ID" value="KOM28747.1"/>
    <property type="molecule type" value="Genomic_DNA"/>
</dbReference>
<dbReference type="AlphaFoldDB" id="A0A0L9TE03"/>
<feature type="region of interest" description="Disordered" evidence="1">
    <location>
        <begin position="15"/>
        <end position="73"/>
    </location>
</feature>
<organism evidence="2 3">
    <name type="scientific">Phaseolus angularis</name>
    <name type="common">Azuki bean</name>
    <name type="synonym">Vigna angularis</name>
    <dbReference type="NCBI Taxonomy" id="3914"/>
    <lineage>
        <taxon>Eukaryota</taxon>
        <taxon>Viridiplantae</taxon>
        <taxon>Streptophyta</taxon>
        <taxon>Embryophyta</taxon>
        <taxon>Tracheophyta</taxon>
        <taxon>Spermatophyta</taxon>
        <taxon>Magnoliopsida</taxon>
        <taxon>eudicotyledons</taxon>
        <taxon>Gunneridae</taxon>
        <taxon>Pentapetalae</taxon>
        <taxon>rosids</taxon>
        <taxon>fabids</taxon>
        <taxon>Fabales</taxon>
        <taxon>Fabaceae</taxon>
        <taxon>Papilionoideae</taxon>
        <taxon>50 kb inversion clade</taxon>
        <taxon>NPAAA clade</taxon>
        <taxon>indigoferoid/millettioid clade</taxon>
        <taxon>Phaseoleae</taxon>
        <taxon>Vigna</taxon>
    </lineage>
</organism>
<dbReference type="Gramene" id="KOM28747">
    <property type="protein sequence ID" value="KOM28747"/>
    <property type="gene ID" value="LR48_Vigan569s001800"/>
</dbReference>
<gene>
    <name evidence="2" type="ORF">LR48_Vigan569s001800</name>
</gene>
<accession>A0A0L9TE03</accession>
<evidence type="ECO:0000256" key="1">
    <source>
        <dbReference type="SAM" id="MobiDB-lite"/>
    </source>
</evidence>
<evidence type="ECO:0000313" key="3">
    <source>
        <dbReference type="Proteomes" id="UP000053144"/>
    </source>
</evidence>
<sequence>MYSFRPLVSHEHRRINAELSSETTAEDVAEGSRAEKPLAREGVDDAGIHRRQPHRDGAATIREGKSPPYLTGQHNLRFRPPLFTFSLESLDREFLLKCSKGKMKTVRMMKTLNP</sequence>
<feature type="compositionally biased region" description="Basic and acidic residues" evidence="1">
    <location>
        <begin position="30"/>
        <end position="65"/>
    </location>
</feature>